<dbReference type="EMBL" id="JAGYWB010000006">
    <property type="protein sequence ID" value="KAI0520436.1"/>
    <property type="molecule type" value="Genomic_DNA"/>
</dbReference>
<proteinExistence type="predicted"/>
<keyword evidence="4" id="KW-1185">Reference proteome</keyword>
<evidence type="ECO:0000313" key="4">
    <source>
        <dbReference type="Proteomes" id="UP000829196"/>
    </source>
</evidence>
<gene>
    <name evidence="3" type="ORF">KFK09_007911</name>
</gene>
<name>A0A8T3BWH0_DENNO</name>
<dbReference type="GO" id="GO:0015074">
    <property type="term" value="P:DNA integration"/>
    <property type="evidence" value="ECO:0007669"/>
    <property type="project" value="InterPro"/>
</dbReference>
<dbReference type="InterPro" id="IPR039537">
    <property type="entry name" value="Retrotran_Ty1/copia-like"/>
</dbReference>
<feature type="region of interest" description="Disordered" evidence="1">
    <location>
        <begin position="308"/>
        <end position="329"/>
    </location>
</feature>
<dbReference type="PANTHER" id="PTHR42648:SF26">
    <property type="entry name" value="INTEGRASE CATALYTIC DOMAIN-CONTAINING PROTEIN"/>
    <property type="match status" value="1"/>
</dbReference>
<dbReference type="InterPro" id="IPR001584">
    <property type="entry name" value="Integrase_cat-core"/>
</dbReference>
<dbReference type="SMR" id="A0A8T3BWH0"/>
<reference evidence="3" key="1">
    <citation type="journal article" date="2022" name="Front. Genet.">
        <title>Chromosome-Scale Assembly of the Dendrobium nobile Genome Provides Insights Into the Molecular Mechanism of the Biosynthesis of the Medicinal Active Ingredient of Dendrobium.</title>
        <authorList>
            <person name="Xu Q."/>
            <person name="Niu S.-C."/>
            <person name="Li K.-L."/>
            <person name="Zheng P.-J."/>
            <person name="Zhang X.-J."/>
            <person name="Jia Y."/>
            <person name="Liu Y."/>
            <person name="Niu Y.-X."/>
            <person name="Yu L.-H."/>
            <person name="Chen D.-F."/>
            <person name="Zhang G.-Q."/>
        </authorList>
    </citation>
    <scope>NUCLEOTIDE SEQUENCE</scope>
    <source>
        <tissue evidence="3">Leaf</tissue>
    </source>
</reference>
<dbReference type="SUPFAM" id="SSF53098">
    <property type="entry name" value="Ribonuclease H-like"/>
    <property type="match status" value="1"/>
</dbReference>
<dbReference type="PANTHER" id="PTHR42648">
    <property type="entry name" value="TRANSPOSASE, PUTATIVE-RELATED"/>
    <property type="match status" value="1"/>
</dbReference>
<dbReference type="GO" id="GO:0003676">
    <property type="term" value="F:nucleic acid binding"/>
    <property type="evidence" value="ECO:0007669"/>
    <property type="project" value="InterPro"/>
</dbReference>
<sequence length="329" mass="37992">MVMPYKIRQPTMAQIRFRQQTDQSCQFTIMVKVCYLFQTLRDHQPLLRGRLHNGVYQIRMAPDHSSQALQATVTSSSTWHARLGHPNNQIFNIIAPCIANLKNIPSDFHCISCRMGKSHKLKFNNSKSKTSKPFELIHSDVWGPIPQSEFTNFRYYIVFIDDFTRFNWIYFMNSKNQTINCFQNFLKLIQNQFASTPNYFRSDGGGEFTSTDFRTLLHSHGIIHQMSCPYTPEQNGLAERKHRHLLDLTRTLLHAANLPNKFWLDAISTANYLINRQPSKPLAFRSPYQLLFTPTQNTLISERSGVSATRGFNHTPKTNSNHGLSPAYS</sequence>
<feature type="domain" description="Integrase catalytic" evidence="2">
    <location>
        <begin position="129"/>
        <end position="295"/>
    </location>
</feature>
<evidence type="ECO:0000259" key="2">
    <source>
        <dbReference type="PROSITE" id="PS50994"/>
    </source>
</evidence>
<dbReference type="OrthoDB" id="1749397at2759"/>
<organism evidence="3 4">
    <name type="scientific">Dendrobium nobile</name>
    <name type="common">Orchid</name>
    <dbReference type="NCBI Taxonomy" id="94219"/>
    <lineage>
        <taxon>Eukaryota</taxon>
        <taxon>Viridiplantae</taxon>
        <taxon>Streptophyta</taxon>
        <taxon>Embryophyta</taxon>
        <taxon>Tracheophyta</taxon>
        <taxon>Spermatophyta</taxon>
        <taxon>Magnoliopsida</taxon>
        <taxon>Liliopsida</taxon>
        <taxon>Asparagales</taxon>
        <taxon>Orchidaceae</taxon>
        <taxon>Epidendroideae</taxon>
        <taxon>Malaxideae</taxon>
        <taxon>Dendrobiinae</taxon>
        <taxon>Dendrobium</taxon>
    </lineage>
</organism>
<dbReference type="PROSITE" id="PS50994">
    <property type="entry name" value="INTEGRASE"/>
    <property type="match status" value="1"/>
</dbReference>
<dbReference type="Pfam" id="PF13976">
    <property type="entry name" value="gag_pre-integrs"/>
    <property type="match status" value="1"/>
</dbReference>
<dbReference type="InterPro" id="IPR012337">
    <property type="entry name" value="RNaseH-like_sf"/>
</dbReference>
<evidence type="ECO:0000313" key="3">
    <source>
        <dbReference type="EMBL" id="KAI0520436.1"/>
    </source>
</evidence>
<evidence type="ECO:0000256" key="1">
    <source>
        <dbReference type="SAM" id="MobiDB-lite"/>
    </source>
</evidence>
<dbReference type="AlphaFoldDB" id="A0A8T3BWH0"/>
<dbReference type="Proteomes" id="UP000829196">
    <property type="component" value="Unassembled WGS sequence"/>
</dbReference>
<dbReference type="InterPro" id="IPR036397">
    <property type="entry name" value="RNaseH_sf"/>
</dbReference>
<comment type="caution">
    <text evidence="3">The sequence shown here is derived from an EMBL/GenBank/DDBJ whole genome shotgun (WGS) entry which is preliminary data.</text>
</comment>
<protein>
    <recommendedName>
        <fullName evidence="2">Integrase catalytic domain-containing protein</fullName>
    </recommendedName>
</protein>
<dbReference type="Gene3D" id="3.30.420.10">
    <property type="entry name" value="Ribonuclease H-like superfamily/Ribonuclease H"/>
    <property type="match status" value="1"/>
</dbReference>
<accession>A0A8T3BWH0</accession>
<dbReference type="InterPro" id="IPR025724">
    <property type="entry name" value="GAG-pre-integrase_dom"/>
</dbReference>
<dbReference type="Pfam" id="PF00665">
    <property type="entry name" value="rve"/>
    <property type="match status" value="1"/>
</dbReference>